<reference evidence="2" key="1">
    <citation type="submission" date="2017-05" db="EMBL/GenBank/DDBJ databases">
        <title>Improved OligoMM genomes.</title>
        <authorList>
            <person name="Garzetti D."/>
        </authorList>
    </citation>
    <scope>NUCLEOTIDE SEQUENCE [LARGE SCALE GENOMIC DNA]</scope>
    <source>
        <strain evidence="2">KB18</strain>
    </source>
</reference>
<protein>
    <recommendedName>
        <fullName evidence="3">DUF2007 domain-containing protein</fullName>
    </recommendedName>
</protein>
<keyword evidence="2" id="KW-1185">Reference proteome</keyword>
<organism evidence="1 2">
    <name type="scientific">Acutalibacter muris</name>
    <dbReference type="NCBI Taxonomy" id="1796620"/>
    <lineage>
        <taxon>Bacteria</taxon>
        <taxon>Bacillati</taxon>
        <taxon>Bacillota</taxon>
        <taxon>Clostridia</taxon>
        <taxon>Eubacteriales</taxon>
        <taxon>Acutalibacteraceae</taxon>
        <taxon>Acutalibacter</taxon>
    </lineage>
</organism>
<name>A0ABM6L491_9FIRM</name>
<dbReference type="EMBL" id="CP021422">
    <property type="protein sequence ID" value="ASB40261.1"/>
    <property type="molecule type" value="Genomic_DNA"/>
</dbReference>
<evidence type="ECO:0008006" key="3">
    <source>
        <dbReference type="Google" id="ProtNLM"/>
    </source>
</evidence>
<gene>
    <name evidence="1" type="ORF">ADH66_06070</name>
</gene>
<evidence type="ECO:0000313" key="2">
    <source>
        <dbReference type="Proteomes" id="UP000196710"/>
    </source>
</evidence>
<dbReference type="Proteomes" id="UP000196710">
    <property type="component" value="Chromosome"/>
</dbReference>
<proteinExistence type="predicted"/>
<evidence type="ECO:0000313" key="1">
    <source>
        <dbReference type="EMBL" id="ASB40261.1"/>
    </source>
</evidence>
<sequence>MQCEIPIVRIIHSDVYQIKSLCRLLQQKDYMAALLSDRIETDWSQLFVHVRNAADIRCALNALQNAGIALLDIDLNQTYVRTFYDLEVDADYSFIDESKFYDLILREFS</sequence>
<accession>A0ABM6L491</accession>